<reference evidence="1 2" key="1">
    <citation type="submission" date="2020-08" db="EMBL/GenBank/DDBJ databases">
        <title>Sequencing the genomes of 1000 actinobacteria strains.</title>
        <authorList>
            <person name="Klenk H.-P."/>
        </authorList>
    </citation>
    <scope>NUCLEOTIDE SEQUENCE [LARGE SCALE GENOMIC DNA]</scope>
    <source>
        <strain evidence="1 2">DSM 19079</strain>
    </source>
</reference>
<evidence type="ECO:0000313" key="1">
    <source>
        <dbReference type="EMBL" id="MBB4881999.1"/>
    </source>
</evidence>
<name>A0A4Y8X1T0_9MICC</name>
<dbReference type="Gene3D" id="1.10.1780.10">
    <property type="entry name" value="Clp, N-terminal domain"/>
    <property type="match status" value="1"/>
</dbReference>
<dbReference type="RefSeq" id="WP_135029839.1">
    <property type="nucleotide sequence ID" value="NZ_BMLA01000003.1"/>
</dbReference>
<sequence>MAQDTADWRRTAVLLSGAWREAMRVSAPRVDPEHLFLGVLTSGGPAALVASRHGLSLEAARRGAAVRAGRQLRAVGTDVAREGRIPRAPLAVLDRGGASTVPLSSSSEGMLPGRGQPLSETGWALDLLQEPAGTVSALVAVAGVDVDALRRSLRAAGDASDVRLPDAELAVTPAGCRTPADALTPPDGIRTSGAMAGRAGRLSALGAEWFVSAPREHVIRLLRDAQQIRAVTAQPAEAEVDDAFGVVTSVREKAGRGGSHRSIRQLFPSESAGPDGAHRIRWVEVLDEHRTGPLGEDGTRAPDARDYSGALAGAYVFVLTPDAGPAPEHPVDYPGHEVLSGEGTRVRLIRVRRTVRRRDALADRATRWPQAWAVAQHLQSLASLAAERG</sequence>
<comment type="caution">
    <text evidence="1">The sequence shown here is derived from an EMBL/GenBank/DDBJ whole genome shotgun (WGS) entry which is preliminary data.</text>
</comment>
<organism evidence="1 2">
    <name type="scientific">Micrococcus flavus</name>
    <dbReference type="NCBI Taxonomy" id="384602"/>
    <lineage>
        <taxon>Bacteria</taxon>
        <taxon>Bacillati</taxon>
        <taxon>Actinomycetota</taxon>
        <taxon>Actinomycetes</taxon>
        <taxon>Micrococcales</taxon>
        <taxon>Micrococcaceae</taxon>
        <taxon>Micrococcus</taxon>
    </lineage>
</organism>
<dbReference type="EMBL" id="JACHMC010000001">
    <property type="protein sequence ID" value="MBB4881999.1"/>
    <property type="molecule type" value="Genomic_DNA"/>
</dbReference>
<accession>A0A4Y8X1T0</accession>
<evidence type="ECO:0000313" key="2">
    <source>
        <dbReference type="Proteomes" id="UP000560081"/>
    </source>
</evidence>
<keyword evidence="2" id="KW-1185">Reference proteome</keyword>
<dbReference type="AlphaFoldDB" id="A0A4Y8X1T0"/>
<dbReference type="InterPro" id="IPR036628">
    <property type="entry name" value="Clp_N_dom_sf"/>
</dbReference>
<gene>
    <name evidence="1" type="ORF">BJ976_000350</name>
</gene>
<dbReference type="Proteomes" id="UP000560081">
    <property type="component" value="Unassembled WGS sequence"/>
</dbReference>
<protein>
    <submittedName>
        <fullName evidence="1">Uncharacterized protein</fullName>
    </submittedName>
</protein>
<dbReference type="OrthoDB" id="3428089at2"/>
<proteinExistence type="predicted"/>